<dbReference type="Proteomes" id="UP000483820">
    <property type="component" value="Chromosome III"/>
</dbReference>
<accession>A0A6A5H597</accession>
<dbReference type="EMBL" id="WUAV01000003">
    <property type="protein sequence ID" value="KAF1761693.1"/>
    <property type="molecule type" value="Genomic_DNA"/>
</dbReference>
<reference evidence="1 2" key="1">
    <citation type="submission" date="2019-12" db="EMBL/GenBank/DDBJ databases">
        <title>Chromosome-level assembly of the Caenorhabditis remanei genome.</title>
        <authorList>
            <person name="Teterina A.A."/>
            <person name="Willis J.H."/>
            <person name="Phillips P.C."/>
        </authorList>
    </citation>
    <scope>NUCLEOTIDE SEQUENCE [LARGE SCALE GENOMIC DNA]</scope>
    <source>
        <strain evidence="1 2">PX506</strain>
        <tissue evidence="1">Whole organism</tissue>
    </source>
</reference>
<gene>
    <name evidence="1" type="ORF">GCK72_009949</name>
</gene>
<dbReference type="RefSeq" id="XP_053587190.1">
    <property type="nucleotide sequence ID" value="XM_053727613.1"/>
</dbReference>
<proteinExistence type="predicted"/>
<sequence length="133" mass="14947">LYVEMYFPRSGFFPVQETPSNMIRNRENMERPVSKRGVISLLSKMPLGYVLNSCSCAYIDNLLAHSSVHRAKPHSFMIQRLVVICGRSSPAVANHAANIILSAFNFCQIDAPAKKFLDEEAALSLFHTVRSLF</sequence>
<dbReference type="AlphaFoldDB" id="A0A6A5H597"/>
<organism evidence="1 2">
    <name type="scientific">Caenorhabditis remanei</name>
    <name type="common">Caenorhabditis vulgaris</name>
    <dbReference type="NCBI Taxonomy" id="31234"/>
    <lineage>
        <taxon>Eukaryota</taxon>
        <taxon>Metazoa</taxon>
        <taxon>Ecdysozoa</taxon>
        <taxon>Nematoda</taxon>
        <taxon>Chromadorea</taxon>
        <taxon>Rhabditida</taxon>
        <taxon>Rhabditina</taxon>
        <taxon>Rhabditomorpha</taxon>
        <taxon>Rhabditoidea</taxon>
        <taxon>Rhabditidae</taxon>
        <taxon>Peloderinae</taxon>
        <taxon>Caenorhabditis</taxon>
    </lineage>
</organism>
<dbReference type="GeneID" id="78774950"/>
<feature type="non-terminal residue" evidence="1">
    <location>
        <position position="1"/>
    </location>
</feature>
<protein>
    <submittedName>
        <fullName evidence="1">Uncharacterized protein</fullName>
    </submittedName>
</protein>
<dbReference type="CTD" id="78774950"/>
<dbReference type="KEGG" id="crq:GCK72_009949"/>
<evidence type="ECO:0000313" key="2">
    <source>
        <dbReference type="Proteomes" id="UP000483820"/>
    </source>
</evidence>
<evidence type="ECO:0000313" key="1">
    <source>
        <dbReference type="EMBL" id="KAF1761693.1"/>
    </source>
</evidence>
<name>A0A6A5H597_CAERE</name>
<comment type="caution">
    <text evidence="1">The sequence shown here is derived from an EMBL/GenBank/DDBJ whole genome shotgun (WGS) entry which is preliminary data.</text>
</comment>